<organism evidence="2">
    <name type="scientific">viral metagenome</name>
    <dbReference type="NCBI Taxonomy" id="1070528"/>
    <lineage>
        <taxon>unclassified sequences</taxon>
        <taxon>metagenomes</taxon>
        <taxon>organismal metagenomes</taxon>
    </lineage>
</organism>
<name>A0A6C0L805_9ZZZZ</name>
<feature type="compositionally biased region" description="Polar residues" evidence="1">
    <location>
        <begin position="172"/>
        <end position="183"/>
    </location>
</feature>
<feature type="compositionally biased region" description="Basic residues" evidence="1">
    <location>
        <begin position="189"/>
        <end position="205"/>
    </location>
</feature>
<feature type="compositionally biased region" description="Polar residues" evidence="1">
    <location>
        <begin position="92"/>
        <end position="108"/>
    </location>
</feature>
<sequence length="221" mass="24726">MAGLFQQFQNALQQQSSQSSQSAQAGGKKRRPVRKPVRVATKPKAKPKRLVNKRALHNRLMKQLGGFFEDIAEFTNESSNGKSMTKEEKAKYTNNPPSAHSMAQPSSKEQLTVNDMVNAFPIPNVKGGARRYKKVVPKKAAASKKRPVVRKYRFSGGYEEDGDMEEFEEMSQGASGTATSMIPVSTGGRMHRRSPVRRTPVRRARSPSSSTRRPRPRVRRV</sequence>
<dbReference type="EMBL" id="MN740451">
    <property type="protein sequence ID" value="QHU27116.1"/>
    <property type="molecule type" value="Genomic_DNA"/>
</dbReference>
<feature type="compositionally biased region" description="Basic residues" evidence="1">
    <location>
        <begin position="27"/>
        <end position="54"/>
    </location>
</feature>
<feature type="compositionally biased region" description="Low complexity" evidence="1">
    <location>
        <begin position="1"/>
        <end position="24"/>
    </location>
</feature>
<evidence type="ECO:0000313" key="2">
    <source>
        <dbReference type="EMBL" id="QHU27116.1"/>
    </source>
</evidence>
<feature type="compositionally biased region" description="Acidic residues" evidence="1">
    <location>
        <begin position="158"/>
        <end position="169"/>
    </location>
</feature>
<feature type="compositionally biased region" description="Basic residues" evidence="1">
    <location>
        <begin position="212"/>
        <end position="221"/>
    </location>
</feature>
<evidence type="ECO:0000256" key="1">
    <source>
        <dbReference type="SAM" id="MobiDB-lite"/>
    </source>
</evidence>
<protein>
    <submittedName>
        <fullName evidence="2">Uncharacterized protein</fullName>
    </submittedName>
</protein>
<feature type="region of interest" description="Disordered" evidence="1">
    <location>
        <begin position="76"/>
        <end position="108"/>
    </location>
</feature>
<dbReference type="AlphaFoldDB" id="A0A6C0L805"/>
<feature type="region of interest" description="Disordered" evidence="1">
    <location>
        <begin position="156"/>
        <end position="221"/>
    </location>
</feature>
<proteinExistence type="predicted"/>
<accession>A0A6C0L805</accession>
<feature type="region of interest" description="Disordered" evidence="1">
    <location>
        <begin position="1"/>
        <end position="54"/>
    </location>
</feature>
<reference evidence="2" key="1">
    <citation type="journal article" date="2020" name="Nature">
        <title>Giant virus diversity and host interactions through global metagenomics.</title>
        <authorList>
            <person name="Schulz F."/>
            <person name="Roux S."/>
            <person name="Paez-Espino D."/>
            <person name="Jungbluth S."/>
            <person name="Walsh D.A."/>
            <person name="Denef V.J."/>
            <person name="McMahon K.D."/>
            <person name="Konstantinidis K.T."/>
            <person name="Eloe-Fadrosh E.A."/>
            <person name="Kyrpides N.C."/>
            <person name="Woyke T."/>
        </authorList>
    </citation>
    <scope>NUCLEOTIDE SEQUENCE</scope>
    <source>
        <strain evidence="2">GVMAG-M-3300027763-16</strain>
    </source>
</reference>